<sequence>MKIQHPNLALSRQAARDGGIRPVWFFWIEARDRDNGSAQPLGLWTGDEDITVSVQTPAGGTSSRLYLGGCNLSVDGIQYVADLTDNPITVSMSQIAAPVQQLVRVRDVRLAYCELHSTTLIGGALTSPPDLDWVGIVDEAPVATPSVGSDGGIALSVRSELMSMLTAINPAKSSDAHQKRRQPGDRFSEYASIIHSRKVQWFKG</sequence>
<dbReference type="STRING" id="65735.SAMN04488075_2874"/>
<keyword evidence="2" id="KW-1185">Reference proteome</keyword>
<evidence type="ECO:0000313" key="1">
    <source>
        <dbReference type="EMBL" id="SEI10151.1"/>
    </source>
</evidence>
<dbReference type="EMBL" id="FNXG01000006">
    <property type="protein sequence ID" value="SEI10151.1"/>
    <property type="molecule type" value="Genomic_DNA"/>
</dbReference>
<evidence type="ECO:0000313" key="2">
    <source>
        <dbReference type="Proteomes" id="UP000199125"/>
    </source>
</evidence>
<accession>A0A1H6N648</accession>
<dbReference type="AlphaFoldDB" id="A0A1H6N648"/>
<reference evidence="2" key="1">
    <citation type="submission" date="2016-10" db="EMBL/GenBank/DDBJ databases">
        <authorList>
            <person name="Varghese N."/>
            <person name="Submissions S."/>
        </authorList>
    </citation>
    <scope>NUCLEOTIDE SEQUENCE [LARGE SCALE GENOMIC DNA]</scope>
    <source>
        <strain evidence="2">DSM 11593</strain>
    </source>
</reference>
<dbReference type="OrthoDB" id="7770859at2"/>
<organism evidence="1 2">
    <name type="scientific">Paracoccus alkenifer</name>
    <dbReference type="NCBI Taxonomy" id="65735"/>
    <lineage>
        <taxon>Bacteria</taxon>
        <taxon>Pseudomonadati</taxon>
        <taxon>Pseudomonadota</taxon>
        <taxon>Alphaproteobacteria</taxon>
        <taxon>Rhodobacterales</taxon>
        <taxon>Paracoccaceae</taxon>
        <taxon>Paracoccus</taxon>
    </lineage>
</organism>
<dbReference type="Proteomes" id="UP000199125">
    <property type="component" value="Unassembled WGS sequence"/>
</dbReference>
<name>A0A1H6N648_9RHOB</name>
<protein>
    <submittedName>
        <fullName evidence="1">Uncharacterized protein</fullName>
    </submittedName>
</protein>
<gene>
    <name evidence="1" type="ORF">SAMN04488075_2874</name>
</gene>
<proteinExistence type="predicted"/>
<dbReference type="RefSeq" id="WP_090848787.1">
    <property type="nucleotide sequence ID" value="NZ_FNXG01000006.1"/>
</dbReference>